<comment type="subcellular location">
    <subcellularLocation>
        <location evidence="2 9">Nucleus</location>
    </subcellularLocation>
</comment>
<comment type="function">
    <text evidence="9">Component of the general transcription and DNA repair factor IIH (TFIIH) core complex which is involved in general and transcription-coupled nucleotide excision repair (NER) of damaged DNA.</text>
</comment>
<comment type="similarity">
    <text evidence="3 9">Belongs to the TFB2 family.</text>
</comment>
<evidence type="ECO:0000313" key="11">
    <source>
        <dbReference type="EMBL" id="KAK4216847.1"/>
    </source>
</evidence>
<evidence type="ECO:0000256" key="6">
    <source>
        <dbReference type="ARBA" id="ARBA00023163"/>
    </source>
</evidence>
<dbReference type="EMBL" id="MU858064">
    <property type="protein sequence ID" value="KAK4216847.1"/>
    <property type="molecule type" value="Genomic_DNA"/>
</dbReference>
<evidence type="ECO:0000313" key="12">
    <source>
        <dbReference type="Proteomes" id="UP001301769"/>
    </source>
</evidence>
<keyword evidence="7 9" id="KW-0234">DNA repair</keyword>
<dbReference type="Gene3D" id="3.30.70.2610">
    <property type="match status" value="1"/>
</dbReference>
<dbReference type="PANTHER" id="PTHR13152:SF0">
    <property type="entry name" value="GENERAL TRANSCRIPTION FACTOR IIH SUBUNIT 4"/>
    <property type="match status" value="1"/>
</dbReference>
<evidence type="ECO:0000256" key="4">
    <source>
        <dbReference type="ARBA" id="ARBA00022763"/>
    </source>
</evidence>
<protein>
    <recommendedName>
        <fullName evidence="9">RNA polymerase II transcription factor B subunit 2</fullName>
    </recommendedName>
</protein>
<keyword evidence="6 9" id="KW-0804">Transcription</keyword>
<keyword evidence="4 9" id="KW-0227">DNA damage</keyword>
<organism evidence="11 12">
    <name type="scientific">Rhypophila decipiens</name>
    <dbReference type="NCBI Taxonomy" id="261697"/>
    <lineage>
        <taxon>Eukaryota</taxon>
        <taxon>Fungi</taxon>
        <taxon>Dikarya</taxon>
        <taxon>Ascomycota</taxon>
        <taxon>Pezizomycotina</taxon>
        <taxon>Sordariomycetes</taxon>
        <taxon>Sordariomycetidae</taxon>
        <taxon>Sordariales</taxon>
        <taxon>Naviculisporaceae</taxon>
        <taxon>Rhypophila</taxon>
    </lineage>
</organism>
<evidence type="ECO:0000256" key="9">
    <source>
        <dbReference type="RuleBase" id="RU364024"/>
    </source>
</evidence>
<name>A0AAN7BB63_9PEZI</name>
<evidence type="ECO:0000256" key="2">
    <source>
        <dbReference type="ARBA" id="ARBA00004123"/>
    </source>
</evidence>
<dbReference type="Pfam" id="PF03849">
    <property type="entry name" value="Tfb2"/>
    <property type="match status" value="1"/>
</dbReference>
<keyword evidence="5 9" id="KW-0805">Transcription regulation</keyword>
<comment type="caution">
    <text evidence="11">The sequence shown here is derived from an EMBL/GenBank/DDBJ whole genome shotgun (WGS) entry which is preliminary data.</text>
</comment>
<dbReference type="InterPro" id="IPR004598">
    <property type="entry name" value="TFIIH_p52/Tfb2"/>
</dbReference>
<dbReference type="GO" id="GO:0001671">
    <property type="term" value="F:ATPase activator activity"/>
    <property type="evidence" value="ECO:0007669"/>
    <property type="project" value="InterPro"/>
</dbReference>
<dbReference type="GO" id="GO:0000439">
    <property type="term" value="C:transcription factor TFIIH core complex"/>
    <property type="evidence" value="ECO:0007669"/>
    <property type="project" value="InterPro"/>
</dbReference>
<evidence type="ECO:0000259" key="10">
    <source>
        <dbReference type="Pfam" id="PF18307"/>
    </source>
</evidence>
<evidence type="ECO:0000256" key="7">
    <source>
        <dbReference type="ARBA" id="ARBA00023204"/>
    </source>
</evidence>
<reference evidence="11" key="2">
    <citation type="submission" date="2023-05" db="EMBL/GenBank/DDBJ databases">
        <authorList>
            <consortium name="Lawrence Berkeley National Laboratory"/>
            <person name="Steindorff A."/>
            <person name="Hensen N."/>
            <person name="Bonometti L."/>
            <person name="Westerberg I."/>
            <person name="Brannstrom I.O."/>
            <person name="Guillou S."/>
            <person name="Cros-Aarteil S."/>
            <person name="Calhoun S."/>
            <person name="Haridas S."/>
            <person name="Kuo A."/>
            <person name="Mondo S."/>
            <person name="Pangilinan J."/>
            <person name="Riley R."/>
            <person name="Labutti K."/>
            <person name="Andreopoulos B."/>
            <person name="Lipzen A."/>
            <person name="Chen C."/>
            <person name="Yanf M."/>
            <person name="Daum C."/>
            <person name="Ng V."/>
            <person name="Clum A."/>
            <person name="Ohm R."/>
            <person name="Martin F."/>
            <person name="Silar P."/>
            <person name="Natvig D."/>
            <person name="Lalanne C."/>
            <person name="Gautier V."/>
            <person name="Ament-Velasquez S.L."/>
            <person name="Kruys A."/>
            <person name="Hutchinson M.I."/>
            <person name="Powell A.J."/>
            <person name="Barry K."/>
            <person name="Miller A.N."/>
            <person name="Grigoriev I.V."/>
            <person name="Debuchy R."/>
            <person name="Gladieux P."/>
            <person name="Thoren M.H."/>
            <person name="Johannesson H."/>
        </authorList>
    </citation>
    <scope>NUCLEOTIDE SEQUENCE</scope>
    <source>
        <strain evidence="11">PSN293</strain>
    </source>
</reference>
<keyword evidence="8 9" id="KW-0539">Nucleus</keyword>
<dbReference type="PANTHER" id="PTHR13152">
    <property type="entry name" value="TFIIH, POLYPEPTIDE 4"/>
    <property type="match status" value="1"/>
</dbReference>
<sequence>MAYQAEPSYQLSDYLEKLSGATLRKLYLQPSTSFAIFRQILSPLAQSFVQALLCMPGPIPVSKLDVWVRPDSRRARDYALATLRSLSIVQITGHGKGNPNVVQLSTNFQKSLRRALESGGDHRTFGIPSTSPVDAEITIDSLDKYSTKKWEEILHYVVNSVGGLDDGGSTGAHRSGPAPSVKRLLLEGHLVKARPGTNRMGITKPGFTFLLQKTNAQVWTLLLLWLDMAERAERASGSSSPSVDMLSFLFMLASLQLGRPYDADALTEARRNMLPALIDFGLIYINPRMPRQYYPTRLVTTLTSSISPLRSVSSGFSAIAAGTSDDVSSLGGVSKPSSRQEGIIVETNNRIYAYTRSPLQIAVLSLFTNLESYYPGLVSARLTRESIRRAISFGITADQIISYLGSHAHQEMRNFARDRMIAAVLPPTVVDQIKLWQLENDRITATPGFLFKDFENPDEYLAIANYADEVGVSAWRDDARQMFFAKKHEPIRDFMKSRKKASE</sequence>
<dbReference type="GO" id="GO:0006289">
    <property type="term" value="P:nucleotide-excision repair"/>
    <property type="evidence" value="ECO:0007669"/>
    <property type="project" value="InterPro"/>
</dbReference>
<dbReference type="NCBIfam" id="TIGR00625">
    <property type="entry name" value="tfb2"/>
    <property type="match status" value="1"/>
</dbReference>
<gene>
    <name evidence="11" type="ORF">QBC37DRAFT_415903</name>
</gene>
<dbReference type="GO" id="GO:0003690">
    <property type="term" value="F:double-stranded DNA binding"/>
    <property type="evidence" value="ECO:0007669"/>
    <property type="project" value="TreeGrafter"/>
</dbReference>
<evidence type="ECO:0000256" key="8">
    <source>
        <dbReference type="ARBA" id="ARBA00023242"/>
    </source>
</evidence>
<dbReference type="InterPro" id="IPR040662">
    <property type="entry name" value="Tfb2_C"/>
</dbReference>
<accession>A0AAN7BB63</accession>
<evidence type="ECO:0000256" key="5">
    <source>
        <dbReference type="ARBA" id="ARBA00023015"/>
    </source>
</evidence>
<feature type="domain" description="Transcription factor Tfb2 C-terminal" evidence="10">
    <location>
        <begin position="431"/>
        <end position="496"/>
    </location>
</feature>
<dbReference type="Proteomes" id="UP001301769">
    <property type="component" value="Unassembled WGS sequence"/>
</dbReference>
<reference evidence="11" key="1">
    <citation type="journal article" date="2023" name="Mol. Phylogenet. Evol.">
        <title>Genome-scale phylogeny and comparative genomics of the fungal order Sordariales.</title>
        <authorList>
            <person name="Hensen N."/>
            <person name="Bonometti L."/>
            <person name="Westerberg I."/>
            <person name="Brannstrom I.O."/>
            <person name="Guillou S."/>
            <person name="Cros-Aarteil S."/>
            <person name="Calhoun S."/>
            <person name="Haridas S."/>
            <person name="Kuo A."/>
            <person name="Mondo S."/>
            <person name="Pangilinan J."/>
            <person name="Riley R."/>
            <person name="LaButti K."/>
            <person name="Andreopoulos B."/>
            <person name="Lipzen A."/>
            <person name="Chen C."/>
            <person name="Yan M."/>
            <person name="Daum C."/>
            <person name="Ng V."/>
            <person name="Clum A."/>
            <person name="Steindorff A."/>
            <person name="Ohm R.A."/>
            <person name="Martin F."/>
            <person name="Silar P."/>
            <person name="Natvig D.O."/>
            <person name="Lalanne C."/>
            <person name="Gautier V."/>
            <person name="Ament-Velasquez S.L."/>
            <person name="Kruys A."/>
            <person name="Hutchinson M.I."/>
            <person name="Powell A.J."/>
            <person name="Barry K."/>
            <person name="Miller A.N."/>
            <person name="Grigoriev I.V."/>
            <person name="Debuchy R."/>
            <person name="Gladieux P."/>
            <person name="Hiltunen Thoren M."/>
            <person name="Johannesson H."/>
        </authorList>
    </citation>
    <scope>NUCLEOTIDE SEQUENCE</scope>
    <source>
        <strain evidence="11">PSN293</strain>
    </source>
</reference>
<comment type="function">
    <text evidence="1">Component of the general transcription and DNA repair factor IIH (TFIIH) core complex, which is involved in general and transcription-coupled nucleotide excision repair (NER) of damaged DNA and, when complexed to TFIIK, in RNA transcription by RNA polymerase II. In NER, TFIIH acts by opening DNA around the lesion to allow the excision of the damaged oligonucleotide and its replacement by a new DNA fragment. In transcription, TFIIH has an essential role in transcription initiation. When the pre-initiation complex (PIC) has been established, TFIIH is required for promoter opening and promoter escape. Phosphorylation of the C-terminal tail (CTD) of the largest subunit of RNA polymerase II by the kinase module TFIIK controls the initiation of transcription.</text>
</comment>
<dbReference type="GO" id="GO:0005675">
    <property type="term" value="C:transcription factor TFIIH holo complex"/>
    <property type="evidence" value="ECO:0007669"/>
    <property type="project" value="TreeGrafter"/>
</dbReference>
<keyword evidence="12" id="KW-1185">Reference proteome</keyword>
<proteinExistence type="inferred from homology"/>
<evidence type="ECO:0000256" key="3">
    <source>
        <dbReference type="ARBA" id="ARBA00007132"/>
    </source>
</evidence>
<dbReference type="AlphaFoldDB" id="A0AAN7BB63"/>
<evidence type="ECO:0000256" key="1">
    <source>
        <dbReference type="ARBA" id="ARBA00002817"/>
    </source>
</evidence>
<dbReference type="Pfam" id="PF18307">
    <property type="entry name" value="Tfb2_C"/>
    <property type="match status" value="1"/>
</dbReference>